<reference evidence="2" key="1">
    <citation type="submission" date="2020-07" db="EMBL/GenBank/DDBJ databases">
        <title>The High-quality genome of the commercially important snow crab, Chionoecetes opilio.</title>
        <authorList>
            <person name="Jeong J.-H."/>
            <person name="Ryu S."/>
        </authorList>
    </citation>
    <scope>NUCLEOTIDE SEQUENCE</scope>
    <source>
        <strain evidence="2">MADBK_172401_WGS</strain>
        <tissue evidence="2">Digestive gland</tissue>
    </source>
</reference>
<evidence type="ECO:0000313" key="3">
    <source>
        <dbReference type="Proteomes" id="UP000770661"/>
    </source>
</evidence>
<feature type="region of interest" description="Disordered" evidence="1">
    <location>
        <begin position="168"/>
        <end position="210"/>
    </location>
</feature>
<dbReference type="Proteomes" id="UP000770661">
    <property type="component" value="Unassembled WGS sequence"/>
</dbReference>
<feature type="region of interest" description="Disordered" evidence="1">
    <location>
        <begin position="106"/>
        <end position="126"/>
    </location>
</feature>
<organism evidence="2 3">
    <name type="scientific">Chionoecetes opilio</name>
    <name type="common">Atlantic snow crab</name>
    <name type="synonym">Cancer opilio</name>
    <dbReference type="NCBI Taxonomy" id="41210"/>
    <lineage>
        <taxon>Eukaryota</taxon>
        <taxon>Metazoa</taxon>
        <taxon>Ecdysozoa</taxon>
        <taxon>Arthropoda</taxon>
        <taxon>Crustacea</taxon>
        <taxon>Multicrustacea</taxon>
        <taxon>Malacostraca</taxon>
        <taxon>Eumalacostraca</taxon>
        <taxon>Eucarida</taxon>
        <taxon>Decapoda</taxon>
        <taxon>Pleocyemata</taxon>
        <taxon>Brachyura</taxon>
        <taxon>Eubrachyura</taxon>
        <taxon>Majoidea</taxon>
        <taxon>Majidae</taxon>
        <taxon>Chionoecetes</taxon>
    </lineage>
</organism>
<feature type="compositionally biased region" description="Polar residues" evidence="1">
    <location>
        <begin position="193"/>
        <end position="210"/>
    </location>
</feature>
<dbReference type="Gene3D" id="3.30.70.270">
    <property type="match status" value="1"/>
</dbReference>
<evidence type="ECO:0008006" key="4">
    <source>
        <dbReference type="Google" id="ProtNLM"/>
    </source>
</evidence>
<dbReference type="InterPro" id="IPR043128">
    <property type="entry name" value="Rev_trsase/Diguanyl_cyclase"/>
</dbReference>
<protein>
    <recommendedName>
        <fullName evidence="4">Reverse transcriptase/retrotransposon-derived protein RNase H-like domain-containing protein</fullName>
    </recommendedName>
</protein>
<dbReference type="AlphaFoldDB" id="A0A8J5CYK3"/>
<sequence length="210" mass="23258">MSPKRTFTWTPDHDEAFSRVKTALLRPPILAHFDPAFQLFFKVTPLASTAWLRPCKTMARDAHASFSVAQDSSLTPRPGTPPLNSSCSPPPGPLVEVQALLDRPTELQVDDGPPTPDPDSQPLHLGRGFRTLASKTLKERFRPHLFTAVCRAGKQLCIPDALSRAPVTAPRQRTRWCARPSRSTPQERGVSLNAINQDQDLTPRSATPRR</sequence>
<keyword evidence="3" id="KW-1185">Reference proteome</keyword>
<accession>A0A8J5CYK3</accession>
<name>A0A8J5CYK3_CHIOP</name>
<evidence type="ECO:0000313" key="2">
    <source>
        <dbReference type="EMBL" id="KAG0725446.1"/>
    </source>
</evidence>
<dbReference type="EMBL" id="JACEEZ010005636">
    <property type="protein sequence ID" value="KAG0725446.1"/>
    <property type="molecule type" value="Genomic_DNA"/>
</dbReference>
<feature type="region of interest" description="Disordered" evidence="1">
    <location>
        <begin position="69"/>
        <end position="93"/>
    </location>
</feature>
<proteinExistence type="predicted"/>
<evidence type="ECO:0000256" key="1">
    <source>
        <dbReference type="SAM" id="MobiDB-lite"/>
    </source>
</evidence>
<gene>
    <name evidence="2" type="ORF">GWK47_038629</name>
</gene>
<comment type="caution">
    <text evidence="2">The sequence shown here is derived from an EMBL/GenBank/DDBJ whole genome shotgun (WGS) entry which is preliminary data.</text>
</comment>
<dbReference type="OrthoDB" id="6342757at2759"/>